<dbReference type="AlphaFoldDB" id="A0A8D8IDU7"/>
<feature type="compositionally biased region" description="Basic residues" evidence="1">
    <location>
        <begin position="1"/>
        <end position="11"/>
    </location>
</feature>
<name>A0A8D8IDU7_CULPI</name>
<dbReference type="EMBL" id="HBUE01247648">
    <property type="protein sequence ID" value="CAG6552669.1"/>
    <property type="molecule type" value="Transcribed_RNA"/>
</dbReference>
<organism evidence="2">
    <name type="scientific">Culex pipiens</name>
    <name type="common">House mosquito</name>
    <dbReference type="NCBI Taxonomy" id="7175"/>
    <lineage>
        <taxon>Eukaryota</taxon>
        <taxon>Metazoa</taxon>
        <taxon>Ecdysozoa</taxon>
        <taxon>Arthropoda</taxon>
        <taxon>Hexapoda</taxon>
        <taxon>Insecta</taxon>
        <taxon>Pterygota</taxon>
        <taxon>Neoptera</taxon>
        <taxon>Endopterygota</taxon>
        <taxon>Diptera</taxon>
        <taxon>Nematocera</taxon>
        <taxon>Culicoidea</taxon>
        <taxon>Culicidae</taxon>
        <taxon>Culicinae</taxon>
        <taxon>Culicini</taxon>
        <taxon>Culex</taxon>
        <taxon>Culex</taxon>
    </lineage>
</organism>
<dbReference type="EMBL" id="HBUE01247643">
    <property type="protein sequence ID" value="CAG6552663.1"/>
    <property type="molecule type" value="Transcribed_RNA"/>
</dbReference>
<proteinExistence type="predicted"/>
<dbReference type="EMBL" id="HBUE01247656">
    <property type="protein sequence ID" value="CAG6552675.1"/>
    <property type="molecule type" value="Transcribed_RNA"/>
</dbReference>
<dbReference type="EMBL" id="HBUE01247650">
    <property type="protein sequence ID" value="CAG6552671.1"/>
    <property type="molecule type" value="Transcribed_RNA"/>
</dbReference>
<reference evidence="2" key="1">
    <citation type="submission" date="2021-05" db="EMBL/GenBank/DDBJ databases">
        <authorList>
            <person name="Alioto T."/>
            <person name="Alioto T."/>
            <person name="Gomez Garrido J."/>
        </authorList>
    </citation>
    <scope>NUCLEOTIDE SEQUENCE</scope>
</reference>
<evidence type="ECO:0000256" key="1">
    <source>
        <dbReference type="SAM" id="MobiDB-lite"/>
    </source>
</evidence>
<protein>
    <submittedName>
        <fullName evidence="2">(northern house mosquito) hypothetical protein</fullName>
    </submittedName>
</protein>
<dbReference type="EMBL" id="HBUE01354828">
    <property type="protein sequence ID" value="CAG6604998.1"/>
    <property type="molecule type" value="Transcribed_RNA"/>
</dbReference>
<dbReference type="EMBL" id="HBUE01354833">
    <property type="protein sequence ID" value="CAG6605004.1"/>
    <property type="molecule type" value="Transcribed_RNA"/>
</dbReference>
<accession>A0A8D8IDU7</accession>
<dbReference type="EMBL" id="HBUE01247651">
    <property type="protein sequence ID" value="CAG6552673.1"/>
    <property type="molecule type" value="Transcribed_RNA"/>
</dbReference>
<feature type="region of interest" description="Disordered" evidence="1">
    <location>
        <begin position="1"/>
        <end position="25"/>
    </location>
</feature>
<sequence>MQHPTNKRRPTRAASSTNQRPKWRPDLELDPKCPLFRPLLFSSCRFRPRLAHRIHRQRCALECRRTTELLAAHNGRPNHHKIAHQLQHQTPPKPEKKKIPTAIHRTMAALFVPSMPSACRVLLILHLTLRTTNPPDISANFTLPTERATKWSLKFSTPKRVFHRTQ</sequence>
<dbReference type="EMBL" id="HBUE01354836">
    <property type="protein sequence ID" value="CAG6605008.1"/>
    <property type="molecule type" value="Transcribed_RNA"/>
</dbReference>
<evidence type="ECO:0000313" key="2">
    <source>
        <dbReference type="EMBL" id="CAG6552675.1"/>
    </source>
</evidence>
<dbReference type="EMBL" id="HBUE01354835">
    <property type="protein sequence ID" value="CAG6605006.1"/>
    <property type="molecule type" value="Transcribed_RNA"/>
</dbReference>
<dbReference type="EMBL" id="HBUE01354841">
    <property type="protein sequence ID" value="CAG6605010.1"/>
    <property type="molecule type" value="Transcribed_RNA"/>
</dbReference>
<dbReference type="EMBL" id="HBUE01354829">
    <property type="protein sequence ID" value="CAG6605000.1"/>
    <property type="molecule type" value="Transcribed_RNA"/>
</dbReference>
<dbReference type="EMBL" id="HBUE01247644">
    <property type="protein sequence ID" value="CAG6552665.1"/>
    <property type="molecule type" value="Transcribed_RNA"/>
</dbReference>